<comment type="caution">
    <text evidence="12">The sequence shown here is derived from an EMBL/GenBank/DDBJ whole genome shotgun (WGS) entry which is preliminary data.</text>
</comment>
<sequence>MNSIDHNSSGTADPFGNILLNVDSYKASHAFQYPPGTQYVYSYIESRGGKWNQTVFFGLQMFLKQYLCTPVTRDMIDAAEAFWKAHGEPFYRQGWEHIVDVHTGYLPVLIKAVPEGEIVPGHNVLVTIVNTDPECFWLTSALETALLRAVWYPTTVATNSWHCKQVIAQYLDLTSDDPAQIAFKLHDFGARGVSSLESAAIGGVAHLVNFSGTDTVSGVLAARKFYGEDMAGFSIPAAEHSTMTAWGRDHEADAYRNMIRQFGGTGKLVAVVSDSYDLFNAVDTIWGEQLRQEVIDSGATIVIRPDSGDPAVVPVECVVHLGEKFGYRVNAKGYKVLAPCVRVIQGDGINIDTIGLILRNLADKGWAVDNIAFGMGGGLLQQLNRDTLKFAMKCSAAQINGRWVDVYKDPVTDPAKHSKRGRLALICENGTYETVALETAGSRDLLEPVFRDGKLLRDWTFTEIRERANRPAGA</sequence>
<proteinExistence type="inferred from homology"/>
<evidence type="ECO:0000256" key="1">
    <source>
        <dbReference type="ARBA" id="ARBA00010897"/>
    </source>
</evidence>
<dbReference type="InterPro" id="IPR041529">
    <property type="entry name" value="DUF5598"/>
</dbReference>
<keyword evidence="4 12" id="KW-0808">Transferase</keyword>
<dbReference type="RefSeq" id="WP_085585482.1">
    <property type="nucleotide sequence ID" value="NZ_JFKA01000012.1"/>
</dbReference>
<dbReference type="EMBL" id="JFKA01000012">
    <property type="protein sequence ID" value="OSQ36143.1"/>
    <property type="molecule type" value="Genomic_DNA"/>
</dbReference>
<feature type="domain" description="Nicotinate/nicotinamide phosphoribosyltransferase" evidence="10">
    <location>
        <begin position="183"/>
        <end position="437"/>
    </location>
</feature>
<evidence type="ECO:0000256" key="2">
    <source>
        <dbReference type="ARBA" id="ARBA00022642"/>
    </source>
</evidence>
<name>A0A1Y2KW31_9PROT</name>
<dbReference type="InterPro" id="IPR013785">
    <property type="entry name" value="Aldolase_TIM"/>
</dbReference>
<dbReference type="AlphaFoldDB" id="A0A1Y2KW31"/>
<evidence type="ECO:0000313" key="13">
    <source>
        <dbReference type="Proteomes" id="UP000193391"/>
    </source>
</evidence>
<dbReference type="CDD" id="cd01569">
    <property type="entry name" value="PBEF_like"/>
    <property type="match status" value="1"/>
</dbReference>
<comment type="catalytic activity">
    <reaction evidence="8">
        <text>beta-nicotinamide D-ribonucleotide + diphosphate = 5-phospho-alpha-D-ribose 1-diphosphate + nicotinamide + H(+)</text>
        <dbReference type="Rhea" id="RHEA:16149"/>
        <dbReference type="ChEBI" id="CHEBI:14649"/>
        <dbReference type="ChEBI" id="CHEBI:15378"/>
        <dbReference type="ChEBI" id="CHEBI:17154"/>
        <dbReference type="ChEBI" id="CHEBI:33019"/>
        <dbReference type="ChEBI" id="CHEBI:58017"/>
        <dbReference type="EC" id="2.4.2.12"/>
    </reaction>
    <physiologicalReaction direction="right-to-left" evidence="8">
        <dbReference type="Rhea" id="RHEA:16151"/>
    </physiologicalReaction>
</comment>
<dbReference type="PIRSF" id="PIRSF005943">
    <property type="entry name" value="NMPRT"/>
    <property type="match status" value="1"/>
</dbReference>
<evidence type="ECO:0000256" key="5">
    <source>
        <dbReference type="ARBA" id="ARBA00035007"/>
    </source>
</evidence>
<feature type="binding site" evidence="9">
    <location>
        <position position="304"/>
    </location>
    <ligand>
        <name>diphosphate</name>
        <dbReference type="ChEBI" id="CHEBI:33019"/>
    </ligand>
</feature>
<dbReference type="InterPro" id="IPR016471">
    <property type="entry name" value="Nicotinamide_PRibTrfase"/>
</dbReference>
<dbReference type="Proteomes" id="UP000193391">
    <property type="component" value="Unassembled WGS sequence"/>
</dbReference>
<dbReference type="PANTHER" id="PTHR43816:SF1">
    <property type="entry name" value="NICOTINAMIDE PHOSPHORIBOSYLTRANSFERASE"/>
    <property type="match status" value="1"/>
</dbReference>
<dbReference type="GO" id="GO:0009435">
    <property type="term" value="P:NAD+ biosynthetic process"/>
    <property type="evidence" value="ECO:0007669"/>
    <property type="project" value="InterPro"/>
</dbReference>
<dbReference type="SUPFAM" id="SSF51690">
    <property type="entry name" value="Nicotinate/Quinolinate PRTase C-terminal domain-like"/>
    <property type="match status" value="1"/>
</dbReference>
<feature type="binding site" evidence="9">
    <location>
        <position position="385"/>
    </location>
    <ligand>
        <name>beta-nicotinamide D-ribonucleotide</name>
        <dbReference type="ChEBI" id="CHEBI:14649"/>
    </ligand>
</feature>
<evidence type="ECO:0000259" key="10">
    <source>
        <dbReference type="Pfam" id="PF04095"/>
    </source>
</evidence>
<feature type="binding site" evidence="9">
    <location>
        <position position="191"/>
    </location>
    <ligand>
        <name>diphosphate</name>
        <dbReference type="ChEBI" id="CHEBI:33019"/>
    </ligand>
</feature>
<comment type="pathway">
    <text evidence="5">Cofactor biosynthesis; NAD(+) biosynthesis; nicotinamide D-ribonucleotide from 5-phospho-alpha-D-ribose 1-diphosphate and nicotinamide: step 1/1.</text>
</comment>
<dbReference type="InterPro" id="IPR036068">
    <property type="entry name" value="Nicotinate_pribotase-like_C"/>
</dbReference>
<evidence type="ECO:0000256" key="4">
    <source>
        <dbReference type="ARBA" id="ARBA00022679"/>
    </source>
</evidence>
<dbReference type="EC" id="2.4.2.12" evidence="6"/>
<dbReference type="Pfam" id="PF18127">
    <property type="entry name" value="NAMPT_N"/>
    <property type="match status" value="1"/>
</dbReference>
<dbReference type="GO" id="GO:0047280">
    <property type="term" value="F:nicotinamide phosphoribosyltransferase activity"/>
    <property type="evidence" value="ECO:0007669"/>
    <property type="project" value="UniProtKB-EC"/>
</dbReference>
<feature type="binding site" evidence="9">
    <location>
        <position position="240"/>
    </location>
    <ligand>
        <name>diphosphate</name>
        <dbReference type="ChEBI" id="CHEBI:33019"/>
    </ligand>
</feature>
<dbReference type="OrthoDB" id="394882at2"/>
<feature type="binding site" evidence="9">
    <location>
        <begin position="304"/>
        <end position="306"/>
    </location>
    <ligand>
        <name>beta-nicotinamide D-ribonucleotide</name>
        <dbReference type="ChEBI" id="CHEBI:14649"/>
    </ligand>
</feature>
<evidence type="ECO:0000313" key="12">
    <source>
        <dbReference type="EMBL" id="OSQ36143.1"/>
    </source>
</evidence>
<feature type="binding site" evidence="9">
    <location>
        <begin position="346"/>
        <end position="347"/>
    </location>
    <ligand>
        <name>beta-nicotinamide D-ribonucleotide</name>
        <dbReference type="ChEBI" id="CHEBI:14649"/>
    </ligand>
</feature>
<feature type="domain" description="Nicotinamide phosphoribosyltransferase N-terminal" evidence="11">
    <location>
        <begin position="17"/>
        <end position="110"/>
    </location>
</feature>
<dbReference type="InterPro" id="IPR041525">
    <property type="entry name" value="N/Namide_PRibTrfase"/>
</dbReference>
<accession>A0A1Y2KW31</accession>
<dbReference type="Pfam" id="PF04095">
    <property type="entry name" value="NAPRTase"/>
    <property type="match status" value="1"/>
</dbReference>
<dbReference type="STRING" id="1293891.TMES_18950"/>
<reference evidence="12 13" key="1">
    <citation type="submission" date="2014-03" db="EMBL/GenBank/DDBJ databases">
        <title>The draft genome sequence of Thalassospira mesophila JCM 18969.</title>
        <authorList>
            <person name="Lai Q."/>
            <person name="Shao Z."/>
        </authorList>
    </citation>
    <scope>NUCLEOTIDE SEQUENCE [LARGE SCALE GENOMIC DNA]</scope>
    <source>
        <strain evidence="12 13">JCM 18969</strain>
    </source>
</reference>
<evidence type="ECO:0000256" key="8">
    <source>
        <dbReference type="ARBA" id="ARBA00047835"/>
    </source>
</evidence>
<evidence type="ECO:0000256" key="7">
    <source>
        <dbReference type="ARBA" id="ARBA00035036"/>
    </source>
</evidence>
<evidence type="ECO:0000256" key="6">
    <source>
        <dbReference type="ARBA" id="ARBA00035024"/>
    </source>
</evidence>
<evidence type="ECO:0000259" key="11">
    <source>
        <dbReference type="Pfam" id="PF18127"/>
    </source>
</evidence>
<dbReference type="Gene3D" id="3.20.20.70">
    <property type="entry name" value="Aldolase class I"/>
    <property type="match status" value="1"/>
</dbReference>
<keyword evidence="3 12" id="KW-0328">Glycosyltransferase</keyword>
<protein>
    <recommendedName>
        <fullName evidence="7">Nicotinamide phosphoribosyltransferase</fullName>
        <ecNumber evidence="6">2.4.2.12</ecNumber>
    </recommendedName>
</protein>
<dbReference type="PANTHER" id="PTHR43816">
    <property type="entry name" value="NICOTINAMIDE PHOSPHORIBOSYLTRANSFERASE"/>
    <property type="match status" value="1"/>
</dbReference>
<keyword evidence="2" id="KW-0662">Pyridine nucleotide biosynthesis</keyword>
<comment type="similarity">
    <text evidence="1">Belongs to the NAPRTase family.</text>
</comment>
<evidence type="ECO:0000256" key="3">
    <source>
        <dbReference type="ARBA" id="ARBA00022676"/>
    </source>
</evidence>
<feature type="binding site" evidence="9">
    <location>
        <position position="377"/>
    </location>
    <ligand>
        <name>beta-nicotinamide D-ribonucleotide</name>
        <dbReference type="ChEBI" id="CHEBI:14649"/>
    </ligand>
</feature>
<evidence type="ECO:0000256" key="9">
    <source>
        <dbReference type="PIRSR" id="PIRSR005943-1"/>
    </source>
</evidence>
<organism evidence="12 13">
    <name type="scientific">Thalassospira mesophila</name>
    <dbReference type="NCBI Taxonomy" id="1293891"/>
    <lineage>
        <taxon>Bacteria</taxon>
        <taxon>Pseudomonadati</taxon>
        <taxon>Pseudomonadota</taxon>
        <taxon>Alphaproteobacteria</taxon>
        <taxon>Rhodospirillales</taxon>
        <taxon>Thalassospiraceae</taxon>
        <taxon>Thalassospira</taxon>
    </lineage>
</organism>
<keyword evidence="13" id="KW-1185">Reference proteome</keyword>
<gene>
    <name evidence="12" type="ORF">TMES_18950</name>
</gene>
<feature type="binding site" evidence="9">
    <location>
        <position position="214"/>
    </location>
    <ligand>
        <name>beta-nicotinamide D-ribonucleotide</name>
        <dbReference type="ChEBI" id="CHEBI:14649"/>
    </ligand>
</feature>
<dbReference type="NCBIfam" id="NF006629">
    <property type="entry name" value="PRK09198.1"/>
    <property type="match status" value="1"/>
</dbReference>